<evidence type="ECO:0000256" key="1">
    <source>
        <dbReference type="ARBA" id="ARBA00022729"/>
    </source>
</evidence>
<gene>
    <name evidence="4" type="ORF">SAMN05444407_104211</name>
</gene>
<proteinExistence type="predicted"/>
<evidence type="ECO:0000313" key="4">
    <source>
        <dbReference type="EMBL" id="SHL49169.1"/>
    </source>
</evidence>
<evidence type="ECO:0000256" key="2">
    <source>
        <dbReference type="SAM" id="SignalP"/>
    </source>
</evidence>
<evidence type="ECO:0000259" key="3">
    <source>
        <dbReference type="Pfam" id="PF18962"/>
    </source>
</evidence>
<feature type="signal peptide" evidence="2">
    <location>
        <begin position="1"/>
        <end position="18"/>
    </location>
</feature>
<protein>
    <submittedName>
        <fullName evidence="4">Por secretion system C-terminal sorting domain-containing protein</fullName>
    </submittedName>
</protein>
<dbReference type="OrthoDB" id="964745at2"/>
<accession>A0A1M7B3C7</accession>
<name>A0A1M7B3C7_9FLAO</name>
<evidence type="ECO:0000313" key="5">
    <source>
        <dbReference type="Proteomes" id="UP000184069"/>
    </source>
</evidence>
<feature type="domain" description="Secretion system C-terminal sorting" evidence="3">
    <location>
        <begin position="307"/>
        <end position="371"/>
    </location>
</feature>
<dbReference type="RefSeq" id="WP_083188842.1">
    <property type="nucleotide sequence ID" value="NZ_FRBM01000004.1"/>
</dbReference>
<dbReference type="InterPro" id="IPR026444">
    <property type="entry name" value="Secre_tail"/>
</dbReference>
<dbReference type="EMBL" id="FRBM01000004">
    <property type="protein sequence ID" value="SHL49169.1"/>
    <property type="molecule type" value="Genomic_DNA"/>
</dbReference>
<feature type="chain" id="PRO_5012771093" evidence="2">
    <location>
        <begin position="19"/>
        <end position="373"/>
    </location>
</feature>
<dbReference type="AlphaFoldDB" id="A0A1M7B3C7"/>
<dbReference type="STRING" id="1423959.SAMN05444407_104211"/>
<reference evidence="4 5" key="1">
    <citation type="submission" date="2016-11" db="EMBL/GenBank/DDBJ databases">
        <authorList>
            <person name="Jaros S."/>
            <person name="Januszkiewicz K."/>
            <person name="Wedrychowicz H."/>
        </authorList>
    </citation>
    <scope>NUCLEOTIDE SEQUENCE [LARGE SCALE GENOMIC DNA]</scope>
    <source>
        <strain evidence="4 5">DSM 27621</strain>
    </source>
</reference>
<dbReference type="NCBIfam" id="TIGR04183">
    <property type="entry name" value="Por_Secre_tail"/>
    <property type="match status" value="1"/>
</dbReference>
<sequence>MRKIYLFFLLLCMQFFFAQFTENDIKFWVGTGSKKAYFIADFNDNNTPASYAWGYRFDDDNLTAEDMINAIVAAEPNIEADIPSGFLYSFTYNHHTPSTDDYWITWTGQNAGNMSNQNNGVGYTALTDGLWFGITYGTDATSFNTPPSTPIPAYNSQWYTSSQITNWIGTGSNRSLVVVDFGTHSSNGHANSFVFGIQYNGTLTAEQALQLIQSQAPYFNFTSSNNQISSLSLNTFTGSNSGTESWKLYTGKDLSSWQKKADLSQIQLSNNTWMGLSFGDRRPFTPTEASSATLSVASVNKKSSFNIYPNPTSDFIQIETTENIREVNIYSSVGQKIMTSQSMKIDLKTLTAGVYWVEIKTKNGSTVHKVVKK</sequence>
<organism evidence="4 5">
    <name type="scientific">Chryseobacterium contaminans</name>
    <dbReference type="NCBI Taxonomy" id="1423959"/>
    <lineage>
        <taxon>Bacteria</taxon>
        <taxon>Pseudomonadati</taxon>
        <taxon>Bacteroidota</taxon>
        <taxon>Flavobacteriia</taxon>
        <taxon>Flavobacteriales</taxon>
        <taxon>Weeksellaceae</taxon>
        <taxon>Chryseobacterium group</taxon>
        <taxon>Chryseobacterium</taxon>
    </lineage>
</organism>
<keyword evidence="1 2" id="KW-0732">Signal</keyword>
<dbReference type="Proteomes" id="UP000184069">
    <property type="component" value="Unassembled WGS sequence"/>
</dbReference>
<dbReference type="Pfam" id="PF18962">
    <property type="entry name" value="Por_Secre_tail"/>
    <property type="match status" value="1"/>
</dbReference>